<evidence type="ECO:0000256" key="1">
    <source>
        <dbReference type="SAM" id="MobiDB-lite"/>
    </source>
</evidence>
<feature type="transmembrane region" description="Helical" evidence="2">
    <location>
        <begin position="72"/>
        <end position="88"/>
    </location>
</feature>
<keyword evidence="2" id="KW-0812">Transmembrane</keyword>
<comment type="caution">
    <text evidence="3">The sequence shown here is derived from an EMBL/GenBank/DDBJ whole genome shotgun (WGS) entry which is preliminary data.</text>
</comment>
<dbReference type="EMBL" id="JAQZCI010000001">
    <property type="protein sequence ID" value="MDD7961483.1"/>
    <property type="molecule type" value="Genomic_DNA"/>
</dbReference>
<accession>A0ABT5SF98</accession>
<gene>
    <name evidence="3" type="ORF">PUW80_03860</name>
</gene>
<feature type="transmembrane region" description="Helical" evidence="2">
    <location>
        <begin position="144"/>
        <end position="163"/>
    </location>
</feature>
<dbReference type="Proteomes" id="UP001218170">
    <property type="component" value="Unassembled WGS sequence"/>
</dbReference>
<feature type="transmembrane region" description="Helical" evidence="2">
    <location>
        <begin position="42"/>
        <end position="60"/>
    </location>
</feature>
<evidence type="ECO:0000313" key="4">
    <source>
        <dbReference type="Proteomes" id="UP001218170"/>
    </source>
</evidence>
<organism evidence="3 4">
    <name type="scientific">Microbacterium thalli</name>
    <dbReference type="NCBI Taxonomy" id="3027921"/>
    <lineage>
        <taxon>Bacteria</taxon>
        <taxon>Bacillati</taxon>
        <taxon>Actinomycetota</taxon>
        <taxon>Actinomycetes</taxon>
        <taxon>Micrococcales</taxon>
        <taxon>Microbacteriaceae</taxon>
        <taxon>Microbacterium</taxon>
    </lineage>
</organism>
<evidence type="ECO:0000256" key="2">
    <source>
        <dbReference type="SAM" id="Phobius"/>
    </source>
</evidence>
<keyword evidence="2" id="KW-0472">Membrane</keyword>
<protein>
    <recommendedName>
        <fullName evidence="5">MFS transporter</fullName>
    </recommendedName>
</protein>
<feature type="compositionally biased region" description="Basic and acidic residues" evidence="1">
    <location>
        <begin position="171"/>
        <end position="186"/>
    </location>
</feature>
<evidence type="ECO:0008006" key="5">
    <source>
        <dbReference type="Google" id="ProtNLM"/>
    </source>
</evidence>
<feature type="region of interest" description="Disordered" evidence="1">
    <location>
        <begin position="167"/>
        <end position="186"/>
    </location>
</feature>
<reference evidence="3 4" key="1">
    <citation type="submission" date="2023-02" db="EMBL/GenBank/DDBJ databases">
        <title>Study of novel species of the Microbacterium genus.</title>
        <authorList>
            <person name="Arroyo-Herrera I."/>
            <person name="Roman-Ponce B."/>
            <person name="Vasquez-Murrieta M.S."/>
        </authorList>
    </citation>
    <scope>NUCLEOTIDE SEQUENCE [LARGE SCALE GENOMIC DNA]</scope>
    <source>
        <strain evidence="3 4">NE1TT3</strain>
    </source>
</reference>
<evidence type="ECO:0000313" key="3">
    <source>
        <dbReference type="EMBL" id="MDD7961483.1"/>
    </source>
</evidence>
<feature type="transmembrane region" description="Helical" evidence="2">
    <location>
        <begin position="94"/>
        <end position="116"/>
    </location>
</feature>
<name>A0ABT5SF98_9MICO</name>
<keyword evidence="4" id="KW-1185">Reference proteome</keyword>
<keyword evidence="2" id="KW-1133">Transmembrane helix</keyword>
<dbReference type="RefSeq" id="WP_274263959.1">
    <property type="nucleotide sequence ID" value="NZ_JAQZCI010000001.1"/>
</dbReference>
<proteinExistence type="predicted"/>
<sequence>MNTSALTRSWPTLAAWGAGLLQLGVGAGMITQGTGVADRGVGVLAAVVGAAALGWGVAALTRGRLVAPRTGMAIAVIGTVASGLALAVDPVRISVHAVGVAVLLHLAYGVASAFVVRRARSGSDDVARSTTPDPADRVAPRTSVLGMIAGCIIVAGLVTPALGATEAGRAAPDHSDHPLFSTEHGH</sequence>